<proteinExistence type="predicted"/>
<keyword evidence="2" id="KW-1185">Reference proteome</keyword>
<evidence type="ECO:0000313" key="1">
    <source>
        <dbReference type="EMBL" id="PKU67625.1"/>
    </source>
</evidence>
<reference evidence="1 2" key="1">
    <citation type="journal article" date="2016" name="Sci. Rep.">
        <title>The Dendrobium catenatum Lindl. genome sequence provides insights into polysaccharide synthase, floral development and adaptive evolution.</title>
        <authorList>
            <person name="Zhang G.Q."/>
            <person name="Xu Q."/>
            <person name="Bian C."/>
            <person name="Tsai W.C."/>
            <person name="Yeh C.M."/>
            <person name="Liu K.W."/>
            <person name="Yoshida K."/>
            <person name="Zhang L.S."/>
            <person name="Chang S.B."/>
            <person name="Chen F."/>
            <person name="Shi Y."/>
            <person name="Su Y.Y."/>
            <person name="Zhang Y.Q."/>
            <person name="Chen L.J."/>
            <person name="Yin Y."/>
            <person name="Lin M."/>
            <person name="Huang H."/>
            <person name="Deng H."/>
            <person name="Wang Z.W."/>
            <person name="Zhu S.L."/>
            <person name="Zhao X."/>
            <person name="Deng C."/>
            <person name="Niu S.C."/>
            <person name="Huang J."/>
            <person name="Wang M."/>
            <person name="Liu G.H."/>
            <person name="Yang H.J."/>
            <person name="Xiao X.J."/>
            <person name="Hsiao Y.Y."/>
            <person name="Wu W.L."/>
            <person name="Chen Y.Y."/>
            <person name="Mitsuda N."/>
            <person name="Ohme-Takagi M."/>
            <person name="Luo Y.B."/>
            <person name="Van de Peer Y."/>
            <person name="Liu Z.J."/>
        </authorList>
    </citation>
    <scope>NUCLEOTIDE SEQUENCE [LARGE SCALE GENOMIC DNA]</scope>
    <source>
        <tissue evidence="1">The whole plant</tissue>
    </source>
</reference>
<organism evidence="1 2">
    <name type="scientific">Dendrobium catenatum</name>
    <dbReference type="NCBI Taxonomy" id="906689"/>
    <lineage>
        <taxon>Eukaryota</taxon>
        <taxon>Viridiplantae</taxon>
        <taxon>Streptophyta</taxon>
        <taxon>Embryophyta</taxon>
        <taxon>Tracheophyta</taxon>
        <taxon>Spermatophyta</taxon>
        <taxon>Magnoliopsida</taxon>
        <taxon>Liliopsida</taxon>
        <taxon>Asparagales</taxon>
        <taxon>Orchidaceae</taxon>
        <taxon>Epidendroideae</taxon>
        <taxon>Malaxideae</taxon>
        <taxon>Dendrobiinae</taxon>
        <taxon>Dendrobium</taxon>
    </lineage>
</organism>
<evidence type="ECO:0000313" key="2">
    <source>
        <dbReference type="Proteomes" id="UP000233837"/>
    </source>
</evidence>
<dbReference type="EMBL" id="KZ503173">
    <property type="protein sequence ID" value="PKU67625.1"/>
    <property type="molecule type" value="Genomic_DNA"/>
</dbReference>
<protein>
    <submittedName>
        <fullName evidence="1">Retrovirus-related Pol polyprotein from transposon TNT 1-94</fullName>
    </submittedName>
</protein>
<gene>
    <name evidence="1" type="ORF">MA16_Dca025982</name>
</gene>
<reference evidence="1 2" key="2">
    <citation type="journal article" date="2017" name="Nature">
        <title>The Apostasia genome and the evolution of orchids.</title>
        <authorList>
            <person name="Zhang G.Q."/>
            <person name="Liu K.W."/>
            <person name="Li Z."/>
            <person name="Lohaus R."/>
            <person name="Hsiao Y.Y."/>
            <person name="Niu S.C."/>
            <person name="Wang J.Y."/>
            <person name="Lin Y.C."/>
            <person name="Xu Q."/>
            <person name="Chen L.J."/>
            <person name="Yoshida K."/>
            <person name="Fujiwara S."/>
            <person name="Wang Z.W."/>
            <person name="Zhang Y.Q."/>
            <person name="Mitsuda N."/>
            <person name="Wang M."/>
            <person name="Liu G.H."/>
            <person name="Pecoraro L."/>
            <person name="Huang H.X."/>
            <person name="Xiao X.J."/>
            <person name="Lin M."/>
            <person name="Wu X.Y."/>
            <person name="Wu W.L."/>
            <person name="Chen Y.Y."/>
            <person name="Chang S.B."/>
            <person name="Sakamoto S."/>
            <person name="Ohme-Takagi M."/>
            <person name="Yagi M."/>
            <person name="Zeng S.J."/>
            <person name="Shen C.Y."/>
            <person name="Yeh C.M."/>
            <person name="Luo Y.B."/>
            <person name="Tsai W.C."/>
            <person name="Van de Peer Y."/>
            <person name="Liu Z.J."/>
        </authorList>
    </citation>
    <scope>NUCLEOTIDE SEQUENCE [LARGE SCALE GENOMIC DNA]</scope>
    <source>
        <tissue evidence="1">The whole plant</tissue>
    </source>
</reference>
<dbReference type="Proteomes" id="UP000233837">
    <property type="component" value="Unassembled WGS sequence"/>
</dbReference>
<name>A0A2I0VW46_9ASPA</name>
<sequence>MALAHNPVFHARTKHIEIDVHFVRDCIKDGTLQVSHVHTMDQLADFFTKPLSIPHFLLLRSKLNISEPAVGLQGGMRRKMNMLIHDYLFPLLELATCTKIVLQLISQS</sequence>
<dbReference type="AlphaFoldDB" id="A0A2I0VW46"/>
<accession>A0A2I0VW46</accession>
<dbReference type="CDD" id="cd09272">
    <property type="entry name" value="RNase_HI_RT_Ty1"/>
    <property type="match status" value="1"/>
</dbReference>